<keyword evidence="1" id="KW-0812">Transmembrane</keyword>
<dbReference type="EMBL" id="CP137308">
    <property type="protein sequence ID" value="WQF82057.1"/>
    <property type="molecule type" value="Genomic_DNA"/>
</dbReference>
<feature type="transmembrane region" description="Helical" evidence="1">
    <location>
        <begin position="491"/>
        <end position="513"/>
    </location>
</feature>
<gene>
    <name evidence="2" type="ORF">CDEST_07071</name>
</gene>
<keyword evidence="3" id="KW-1185">Reference proteome</keyword>
<keyword evidence="1" id="KW-0472">Membrane</keyword>
<evidence type="ECO:0000313" key="3">
    <source>
        <dbReference type="Proteomes" id="UP001322277"/>
    </source>
</evidence>
<accession>A0AAX4IFK2</accession>
<reference evidence="3" key="1">
    <citation type="journal article" date="2023" name="bioRxiv">
        <title>Complete genome of the Medicago anthracnose fungus, Colletotrichum destructivum, reveals a mini-chromosome-like region within a core chromosome.</title>
        <authorList>
            <person name="Lapalu N."/>
            <person name="Simon A."/>
            <person name="Lu A."/>
            <person name="Plaumann P.-L."/>
            <person name="Amselem J."/>
            <person name="Pigne S."/>
            <person name="Auger A."/>
            <person name="Koch C."/>
            <person name="Dallery J.-F."/>
            <person name="O'Connell R.J."/>
        </authorList>
    </citation>
    <scope>NUCLEOTIDE SEQUENCE [LARGE SCALE GENOMIC DNA]</scope>
    <source>
        <strain evidence="3">CBS 520.97</strain>
    </source>
</reference>
<dbReference type="Proteomes" id="UP001322277">
    <property type="component" value="Chromosome 4"/>
</dbReference>
<dbReference type="GeneID" id="87943574"/>
<protein>
    <submittedName>
        <fullName evidence="2">Uncharacterized protein</fullName>
    </submittedName>
</protein>
<proteinExistence type="predicted"/>
<dbReference type="KEGG" id="cdet:87943574"/>
<dbReference type="AlphaFoldDB" id="A0AAX4IFK2"/>
<evidence type="ECO:0000313" key="2">
    <source>
        <dbReference type="EMBL" id="WQF82057.1"/>
    </source>
</evidence>
<sequence length="574" mass="65641">MRPHRIQGFSLPDFDWDHEPIPFESENEFLVEENWDPEESILDIFLAIGKYSQRIHYERSVLSSICKEKVLAALRQGSNKAPAALGAWLDERSRGGGGPRSGSGSVSAKELYQKLKLKRFGEDDQPDVDTRRIHIPNPDSWTVAALVLTASRTLAPVISNLLWRHFTSHRSFKATFTPGAFAFNLEFHMPYFAWRRHVKPRTDSRKRPDGSPCRKWIDLSFLTGKDTSKVDGSAINFLYEAQTSVVVAGYNNRVWTAILLTDNYFVDDDAEVIFNEDSLHYHEYSSKEDGIYHDALTVAEFDANTPIWDPREYFCTVVRMRLNQLLEEWSSVSSHLKADIEPFVEKPSIPSFKEQVSLASAQTRARAVEKTYEWVNDVALLLIKLIGTLSKAIESWSSFATGDIYHFEKKASNQLRISMHQIYGIFDQLAEILVELKDLQGKSDFIKQQLDRYILVAGNRAVVFQNWNIRILHVVSPLAIAAGIMQSNVVFFQPAFVCLGALYMLVGLMMYFVEPALTSYHNFDQTARRRRQPLFADTEHTTELLEVPWDASPITFPEPTFSNAAIRERRRTTI</sequence>
<dbReference type="RefSeq" id="XP_062779281.1">
    <property type="nucleotide sequence ID" value="XM_062923230.1"/>
</dbReference>
<organism evidence="2 3">
    <name type="scientific">Colletotrichum destructivum</name>
    <dbReference type="NCBI Taxonomy" id="34406"/>
    <lineage>
        <taxon>Eukaryota</taxon>
        <taxon>Fungi</taxon>
        <taxon>Dikarya</taxon>
        <taxon>Ascomycota</taxon>
        <taxon>Pezizomycotina</taxon>
        <taxon>Sordariomycetes</taxon>
        <taxon>Hypocreomycetidae</taxon>
        <taxon>Glomerellales</taxon>
        <taxon>Glomerellaceae</taxon>
        <taxon>Colletotrichum</taxon>
        <taxon>Colletotrichum destructivum species complex</taxon>
    </lineage>
</organism>
<name>A0AAX4IFK2_9PEZI</name>
<keyword evidence="1" id="KW-1133">Transmembrane helix</keyword>
<evidence type="ECO:0000256" key="1">
    <source>
        <dbReference type="SAM" id="Phobius"/>
    </source>
</evidence>